<evidence type="ECO:0000256" key="2">
    <source>
        <dbReference type="ARBA" id="ARBA00022692"/>
    </source>
</evidence>
<feature type="compositionally biased region" description="Basic and acidic residues" evidence="9">
    <location>
        <begin position="974"/>
        <end position="987"/>
    </location>
</feature>
<dbReference type="InterPro" id="IPR017978">
    <property type="entry name" value="GPCR_3_C"/>
</dbReference>
<dbReference type="GO" id="GO:0038039">
    <property type="term" value="C:G protein-coupled receptor heterodimeric complex"/>
    <property type="evidence" value="ECO:0007669"/>
    <property type="project" value="TreeGrafter"/>
</dbReference>
<evidence type="ECO:0000256" key="3">
    <source>
        <dbReference type="ARBA" id="ARBA00022989"/>
    </source>
</evidence>
<feature type="transmembrane region" description="Helical" evidence="10">
    <location>
        <begin position="860"/>
        <end position="881"/>
    </location>
</feature>
<keyword evidence="3 10" id="KW-1133">Transmembrane helix</keyword>
<dbReference type="InterPro" id="IPR001828">
    <property type="entry name" value="ANF_lig-bd_rcpt"/>
</dbReference>
<keyword evidence="7" id="KW-0325">Glycoprotein</keyword>
<evidence type="ECO:0000256" key="1">
    <source>
        <dbReference type="ARBA" id="ARBA00004141"/>
    </source>
</evidence>
<dbReference type="PROSITE" id="PS50259">
    <property type="entry name" value="G_PROTEIN_RECEP_F3_4"/>
    <property type="match status" value="1"/>
</dbReference>
<evidence type="ECO:0000256" key="4">
    <source>
        <dbReference type="ARBA" id="ARBA00023040"/>
    </source>
</evidence>
<feature type="region of interest" description="Disordered" evidence="9">
    <location>
        <begin position="503"/>
        <end position="522"/>
    </location>
</feature>
<evidence type="ECO:0000256" key="6">
    <source>
        <dbReference type="ARBA" id="ARBA00023170"/>
    </source>
</evidence>
<protein>
    <submittedName>
        <fullName evidence="12">Gamma-aminobutyric acid type B receptor subunit 2</fullName>
    </submittedName>
</protein>
<evidence type="ECO:0000313" key="12">
    <source>
        <dbReference type="EMBL" id="MDE47296.1"/>
    </source>
</evidence>
<evidence type="ECO:0000256" key="7">
    <source>
        <dbReference type="ARBA" id="ARBA00023180"/>
    </source>
</evidence>
<keyword evidence="5 10" id="KW-0472">Membrane</keyword>
<feature type="domain" description="G-protein coupled receptors family 3 profile" evidence="11">
    <location>
        <begin position="699"/>
        <end position="960"/>
    </location>
</feature>
<reference evidence="12" key="1">
    <citation type="submission" date="2018-10" db="EMBL/GenBank/DDBJ databases">
        <title>Transcriptome assembly of Aceria tosichella (Wheat curl mite) Type 2.</title>
        <authorList>
            <person name="Scully E.D."/>
            <person name="Geib S.M."/>
            <person name="Palmer N.A."/>
            <person name="Gupta A.K."/>
            <person name="Sarath G."/>
            <person name="Tatineni S."/>
        </authorList>
    </citation>
    <scope>NUCLEOTIDE SEQUENCE</scope>
    <source>
        <strain evidence="12">LincolnNE</strain>
    </source>
</reference>
<dbReference type="PANTHER" id="PTHR10519:SF77">
    <property type="entry name" value="GAMMA-AMINOBUTYRIC ACID TYPE B RECEPTOR SUBUNIT 1"/>
    <property type="match status" value="1"/>
</dbReference>
<dbReference type="Gene3D" id="3.40.50.2300">
    <property type="match status" value="2"/>
</dbReference>
<evidence type="ECO:0000259" key="11">
    <source>
        <dbReference type="PROSITE" id="PS50259"/>
    </source>
</evidence>
<sequence>MIYLKRTTNTTTKASSRPMSYIYFMPIFLVFVITSLLSSKQLTKAEPNYFDLLDANDENSIFDLPKESLALSSNENFISLDEDDQQQQQQQQQQPETAFSIGVATSATAAMTTSEGQTLARTTNQVQEQLPYQQQQQYRRPSSGKQKLQTLYIAGLFPLTGTGGWIGGSGCLPAAEMALDDVNARQDLLPGYKLELTYKDSQCNPGKAARFMYDLIYHPPKKIILVCGCSTVCSIVAESANMWNLIVVGYGSSSPALSDRSRFPTFFRTHPSATIHNPTRIRLFEKYGWSRIAIILETEEVFIETARDLEQRCRARNIQLLTRVSFVRQPADAMDNLKRADPRIIVGMFYKQQARRVMCEAYKRGLYGEKYVWFLIGWYEDDWWTDVKDLECTSDQMKAAVEGHLTTEGLVLNQDNRLTVSGYTSKDWLRRYQIELSRRDQLKAKANMATSLANNVLANNFATTTDSSSSRPQIIGDNFKPAFEKNLTNSNLLATPAATQLIGPGTSSSSAKQTNATTTRPEGYQEAPLAYDAIWAIALALNNTIQDLDRLNLSVNQFNYTRTPQIKDVFLNNLRQTNFLGISGEVAFSDIGDRIARTQIEQMTDGNYSVIGYFDTRTNKLDFNESRIRWPRGEPPKDRTIIMELVQYLSLPAMLSVLIISVLGIVASACLIYFNWTRRADNLIRMSHPPSNNIMLLGCIVCLLSVILFGLDGRFISPQKFYLICDLRAWCLNLGFSLFFGSMFWKVWQSYILSTRASPIPLTAVTAKGGPLQQQQQQQQLAILQQQQLQQQQAMATSGQVFVMVGSFCLIDIIVLTLWKIQEPMDRTTVKIKEQSGPELNMGDDVIVELKIEYCQANLFWYYLIFCYKGLLLVFGLFLAYETRGVKLRHLNDSKLVGMCIYNVAIMCFITGPISLVNLMRQQANYHYLFVSITIIFCCSLSMILIFMPKVIEYYRRRKRGRGTGNSGSMSHNIQDERSSRDDEEHLHKLERERNELAEKIREKDSQMKAMIARIEEARENANRNLGRHHQSQLGLGYETTTGSSLRGRRGVI</sequence>
<feature type="transmembrane region" description="Helical" evidence="10">
    <location>
        <begin position="727"/>
        <end position="748"/>
    </location>
</feature>
<evidence type="ECO:0000256" key="5">
    <source>
        <dbReference type="ARBA" id="ARBA00023136"/>
    </source>
</evidence>
<evidence type="ECO:0000256" key="9">
    <source>
        <dbReference type="SAM" id="MobiDB-lite"/>
    </source>
</evidence>
<keyword evidence="6 12" id="KW-0675">Receptor</keyword>
<dbReference type="GO" id="GO:0007214">
    <property type="term" value="P:gamma-aminobutyric acid signaling pathway"/>
    <property type="evidence" value="ECO:0007669"/>
    <property type="project" value="TreeGrafter"/>
</dbReference>
<dbReference type="SUPFAM" id="SSF53822">
    <property type="entry name" value="Periplasmic binding protein-like I"/>
    <property type="match status" value="1"/>
</dbReference>
<feature type="transmembrane region" description="Helical" evidence="10">
    <location>
        <begin position="694"/>
        <end position="715"/>
    </location>
</feature>
<evidence type="ECO:0000256" key="10">
    <source>
        <dbReference type="SAM" id="Phobius"/>
    </source>
</evidence>
<feature type="transmembrane region" description="Helical" evidence="10">
    <location>
        <begin position="649"/>
        <end position="674"/>
    </location>
</feature>
<dbReference type="Pfam" id="PF01094">
    <property type="entry name" value="ANF_receptor"/>
    <property type="match status" value="1"/>
</dbReference>
<dbReference type="Pfam" id="PF00003">
    <property type="entry name" value="7tm_3"/>
    <property type="match status" value="1"/>
</dbReference>
<feature type="transmembrane region" description="Helical" evidence="10">
    <location>
        <begin position="21"/>
        <end position="38"/>
    </location>
</feature>
<keyword evidence="8" id="KW-0807">Transducer</keyword>
<organism evidence="12">
    <name type="scientific">Aceria tosichella</name>
    <name type="common">wheat curl mite</name>
    <dbReference type="NCBI Taxonomy" id="561515"/>
    <lineage>
        <taxon>Eukaryota</taxon>
        <taxon>Metazoa</taxon>
        <taxon>Ecdysozoa</taxon>
        <taxon>Arthropoda</taxon>
        <taxon>Chelicerata</taxon>
        <taxon>Arachnida</taxon>
        <taxon>Acari</taxon>
        <taxon>Acariformes</taxon>
        <taxon>Trombidiformes</taxon>
        <taxon>Prostigmata</taxon>
        <taxon>Eupodina</taxon>
        <taxon>Eriophyoidea</taxon>
        <taxon>Eriophyidae</taxon>
        <taxon>Eriophyinae</taxon>
        <taxon>Aceriini</taxon>
        <taxon>Aceria</taxon>
    </lineage>
</organism>
<dbReference type="PRINTS" id="PR01177">
    <property type="entry name" value="GABAB1RECPTR"/>
</dbReference>
<gene>
    <name evidence="12" type="primary">GABBR2_2</name>
    <name evidence="12" type="ORF">g.16803</name>
</gene>
<feature type="transmembrane region" description="Helical" evidence="10">
    <location>
        <begin position="901"/>
        <end position="920"/>
    </location>
</feature>
<evidence type="ECO:0000256" key="8">
    <source>
        <dbReference type="ARBA" id="ARBA00023224"/>
    </source>
</evidence>
<dbReference type="GO" id="GO:0004965">
    <property type="term" value="F:G protein-coupled GABA receptor activity"/>
    <property type="evidence" value="ECO:0007669"/>
    <property type="project" value="InterPro"/>
</dbReference>
<keyword evidence="4" id="KW-0297">G-protein coupled receptor</keyword>
<dbReference type="CDD" id="cd06366">
    <property type="entry name" value="PBP1_GABAb_receptor"/>
    <property type="match status" value="1"/>
</dbReference>
<feature type="transmembrane region" description="Helical" evidence="10">
    <location>
        <begin position="926"/>
        <end position="952"/>
    </location>
</feature>
<comment type="subcellular location">
    <subcellularLocation>
        <location evidence="1">Membrane</location>
        <topology evidence="1">Multi-pass membrane protein</topology>
    </subcellularLocation>
</comment>
<feature type="region of interest" description="Disordered" evidence="9">
    <location>
        <begin position="962"/>
        <end position="987"/>
    </location>
</feature>
<dbReference type="PANTHER" id="PTHR10519">
    <property type="entry name" value="GABA-B RECEPTOR"/>
    <property type="match status" value="1"/>
</dbReference>
<name>A0A6G1S9V3_9ACAR</name>
<accession>A0A6G1S9V3</accession>
<dbReference type="AlphaFoldDB" id="A0A6G1S9V3"/>
<dbReference type="InterPro" id="IPR028082">
    <property type="entry name" value="Peripla_BP_I"/>
</dbReference>
<feature type="transmembrane region" description="Helical" evidence="10">
    <location>
        <begin position="801"/>
        <end position="821"/>
    </location>
</feature>
<feature type="compositionally biased region" description="Polar residues" evidence="9">
    <location>
        <begin position="505"/>
        <end position="520"/>
    </location>
</feature>
<dbReference type="PRINTS" id="PR01176">
    <property type="entry name" value="GABABRECEPTR"/>
</dbReference>
<dbReference type="InterPro" id="IPR002455">
    <property type="entry name" value="GPCR3_GABA-B"/>
</dbReference>
<dbReference type="EMBL" id="GGYP01002525">
    <property type="protein sequence ID" value="MDE47296.1"/>
    <property type="molecule type" value="Transcribed_RNA"/>
</dbReference>
<dbReference type="FunFam" id="3.40.50.2300:FF:000056">
    <property type="entry name" value="Gamma-aminobutyric acid type B receptor subunit 1"/>
    <property type="match status" value="1"/>
</dbReference>
<keyword evidence="2 10" id="KW-0812">Transmembrane</keyword>
<proteinExistence type="predicted"/>